<feature type="domain" description="HD" evidence="1">
    <location>
        <begin position="57"/>
        <end position="127"/>
    </location>
</feature>
<reference evidence="3" key="1">
    <citation type="journal article" date="2019" name="Int. J. Syst. Evol. Microbiol.">
        <title>The Global Catalogue of Microorganisms (GCM) 10K type strain sequencing project: providing services to taxonomists for standard genome sequencing and annotation.</title>
        <authorList>
            <consortium name="The Broad Institute Genomics Platform"/>
            <consortium name="The Broad Institute Genome Sequencing Center for Infectious Disease"/>
            <person name="Wu L."/>
            <person name="Ma J."/>
        </authorList>
    </citation>
    <scope>NUCLEOTIDE SEQUENCE [LARGE SCALE GENOMIC DNA]</scope>
    <source>
        <strain evidence="3">KCTC 42984</strain>
    </source>
</reference>
<evidence type="ECO:0000313" key="3">
    <source>
        <dbReference type="Proteomes" id="UP001595604"/>
    </source>
</evidence>
<proteinExistence type="predicted"/>
<gene>
    <name evidence="2" type="ORF">ACFOD9_00715</name>
</gene>
<dbReference type="SUPFAM" id="SSF109604">
    <property type="entry name" value="HD-domain/PDEase-like"/>
    <property type="match status" value="1"/>
</dbReference>
<name>A0ABV7IKM2_9SPHN</name>
<dbReference type="Gene3D" id="1.10.3210.10">
    <property type="entry name" value="Hypothetical protein af1432"/>
    <property type="match status" value="1"/>
</dbReference>
<sequence>MDQPPARRAAFTAMSEGTAADYVIVRDVAQAEAAGLTDRLMDLLAGLKDTGGFRIDRLDHSLQSATRALRDGRDEEYVVCALLHDIGDMLAPFNHAEVAAAVLKPYVSPGNHWMVQHHGLFQTYYYAHHFGRDRNARDKLADSPWFAQTVEFCELYDQNCFDPDYDNLPLAHFEPILRRVLVQKT</sequence>
<dbReference type="InterPro" id="IPR052567">
    <property type="entry name" value="OP_Dioxygenase"/>
</dbReference>
<dbReference type="InterPro" id="IPR006674">
    <property type="entry name" value="HD_domain"/>
</dbReference>
<protein>
    <submittedName>
        <fullName evidence="2">HD domain-containing protein</fullName>
    </submittedName>
</protein>
<keyword evidence="3" id="KW-1185">Reference proteome</keyword>
<comment type="caution">
    <text evidence="2">The sequence shown here is derived from an EMBL/GenBank/DDBJ whole genome shotgun (WGS) entry which is preliminary data.</text>
</comment>
<dbReference type="Proteomes" id="UP001595604">
    <property type="component" value="Unassembled WGS sequence"/>
</dbReference>
<dbReference type="PANTHER" id="PTHR40202:SF1">
    <property type="entry name" value="HD DOMAIN-CONTAINING PROTEIN"/>
    <property type="match status" value="1"/>
</dbReference>
<organism evidence="2 3">
    <name type="scientific">Novosphingobium bradum</name>
    <dbReference type="NCBI Taxonomy" id="1737444"/>
    <lineage>
        <taxon>Bacteria</taxon>
        <taxon>Pseudomonadati</taxon>
        <taxon>Pseudomonadota</taxon>
        <taxon>Alphaproteobacteria</taxon>
        <taxon>Sphingomonadales</taxon>
        <taxon>Sphingomonadaceae</taxon>
        <taxon>Novosphingobium</taxon>
    </lineage>
</organism>
<dbReference type="EMBL" id="JBHRTQ010000001">
    <property type="protein sequence ID" value="MFC3172764.1"/>
    <property type="molecule type" value="Genomic_DNA"/>
</dbReference>
<dbReference type="PANTHER" id="PTHR40202">
    <property type="match status" value="1"/>
</dbReference>
<evidence type="ECO:0000259" key="1">
    <source>
        <dbReference type="Pfam" id="PF01966"/>
    </source>
</evidence>
<evidence type="ECO:0000313" key="2">
    <source>
        <dbReference type="EMBL" id="MFC3172764.1"/>
    </source>
</evidence>
<dbReference type="Pfam" id="PF01966">
    <property type="entry name" value="HD"/>
    <property type="match status" value="1"/>
</dbReference>
<dbReference type="RefSeq" id="WP_379508161.1">
    <property type="nucleotide sequence ID" value="NZ_JBHRTQ010000001.1"/>
</dbReference>
<accession>A0ABV7IKM2</accession>